<keyword evidence="3 9" id="KW-0479">Metal-binding</keyword>
<dbReference type="InterPro" id="IPR032677">
    <property type="entry name" value="GTP_cyclohydro_II"/>
</dbReference>
<dbReference type="EC" id="3.5.4.25" evidence="9"/>
<keyword evidence="13" id="KW-1185">Reference proteome</keyword>
<dbReference type="PANTHER" id="PTHR21327:SF18">
    <property type="entry name" value="3,4-DIHYDROXY-2-BUTANONE 4-PHOSPHATE SYNTHASE"/>
    <property type="match status" value="1"/>
</dbReference>
<evidence type="ECO:0000256" key="2">
    <source>
        <dbReference type="ARBA" id="ARBA00022619"/>
    </source>
</evidence>
<dbReference type="PIRSF" id="PIRSF001259">
    <property type="entry name" value="RibA"/>
    <property type="match status" value="1"/>
</dbReference>
<gene>
    <name evidence="9 12" type="primary">ribA</name>
    <name evidence="12" type="ORF">EBE87_00535</name>
</gene>
<dbReference type="RefSeq" id="WP_122139815.1">
    <property type="nucleotide sequence ID" value="NZ_RFLX01000001.1"/>
</dbReference>
<evidence type="ECO:0000256" key="7">
    <source>
        <dbReference type="ARBA" id="ARBA00023134"/>
    </source>
</evidence>
<feature type="binding site" evidence="9">
    <location>
        <begin position="314"/>
        <end position="316"/>
    </location>
    <ligand>
        <name>GTP</name>
        <dbReference type="ChEBI" id="CHEBI:37565"/>
    </ligand>
</feature>
<dbReference type="NCBIfam" id="NF001591">
    <property type="entry name" value="PRK00393.1"/>
    <property type="match status" value="1"/>
</dbReference>
<dbReference type="HAMAP" id="MF_00179">
    <property type="entry name" value="RibA"/>
    <property type="match status" value="1"/>
</dbReference>
<feature type="active site" description="Proton acceptor" evidence="9">
    <location>
        <position position="348"/>
    </location>
</feature>
<comment type="cofactor">
    <cofactor evidence="9">
        <name>Zn(2+)</name>
        <dbReference type="ChEBI" id="CHEBI:29105"/>
    </cofactor>
    <text evidence="9">Binds 1 zinc ion per subunit.</text>
</comment>
<feature type="active site" description="Nucleophile" evidence="9">
    <location>
        <position position="350"/>
    </location>
</feature>
<evidence type="ECO:0000259" key="11">
    <source>
        <dbReference type="Pfam" id="PF00925"/>
    </source>
</evidence>
<evidence type="ECO:0000256" key="6">
    <source>
        <dbReference type="ARBA" id="ARBA00022833"/>
    </source>
</evidence>
<organism evidence="12 13">
    <name type="scientific">Teichococcus wenyumeiae</name>
    <dbReference type="NCBI Taxonomy" id="2478470"/>
    <lineage>
        <taxon>Bacteria</taxon>
        <taxon>Pseudomonadati</taxon>
        <taxon>Pseudomonadota</taxon>
        <taxon>Alphaproteobacteria</taxon>
        <taxon>Acetobacterales</taxon>
        <taxon>Roseomonadaceae</taxon>
        <taxon>Roseomonas</taxon>
    </lineage>
</organism>
<accession>A0ABM5NTL3</accession>
<dbReference type="CDD" id="cd00641">
    <property type="entry name" value="GTP_cyclohydro2"/>
    <property type="match status" value="1"/>
</dbReference>
<keyword evidence="2 9" id="KW-0686">Riboflavin biosynthesis</keyword>
<sequence length="417" mass="43183">MTSTGPVSCTPTSETRRNTQPKARLPGQHDPEPGPLVPDAASLALRRVHRAASDLRRGTPVLLRCGRENPGSALLVAAAETVGARGLAELAALGAAPALLLLAPSRAAAVLHRPIPTATAAGTEEAPVALTLPPALLDPARLRSLADPVAEQLLPEAPELAAPPPLAFAALVLAKLGRLLPALVAVPVPEARVAEAAPLGIFTLPAADILAYPATAATTLTRVAEARVPLEDAPEARIVAFRAADGGIEHLAILVGDPEGLSAAGGAPLTRVHSECFTGDLLGSLRCDCGPQLRGAIARMAQDGAGVLLYLAQEGRGIGLVNKLRAYTLQDQGLDTLDANRALGYGADERGFLVAATMLRQLGIPRIRLLTNNPDKVAGLAACGIEVVGREPHRFAANGINDHYLETKATRFGHLLR</sequence>
<feature type="binding site" evidence="9">
    <location>
        <position position="289"/>
    </location>
    <ligand>
        <name>Zn(2+)</name>
        <dbReference type="ChEBI" id="CHEBI:29105"/>
        <note>catalytic</note>
    </ligand>
</feature>
<dbReference type="NCBIfam" id="TIGR00505">
    <property type="entry name" value="ribA"/>
    <property type="match status" value="1"/>
</dbReference>
<name>A0ABM5NTL3_9PROT</name>
<dbReference type="PANTHER" id="PTHR21327">
    <property type="entry name" value="GTP CYCLOHYDROLASE II-RELATED"/>
    <property type="match status" value="1"/>
</dbReference>
<dbReference type="InterPro" id="IPR000926">
    <property type="entry name" value="RibA"/>
</dbReference>
<proteinExistence type="inferred from homology"/>
<reference evidence="12 13" key="1">
    <citation type="submission" date="2018-10" db="EMBL/GenBank/DDBJ databases">
        <title>Roseomonas sp. nov., isolated from feces of Tibetan antelopes in the Qinghai-Tibet plateau, China.</title>
        <authorList>
            <person name="Tian Z."/>
        </authorList>
    </citation>
    <scope>NUCLEOTIDE SEQUENCE [LARGE SCALE GENOMIC DNA]</scope>
    <source>
        <strain evidence="12 13">Z23</strain>
    </source>
</reference>
<keyword evidence="5 9" id="KW-0378">Hydrolase</keyword>
<protein>
    <recommendedName>
        <fullName evidence="9">GTP cyclohydrolase-2</fullName>
        <ecNumber evidence="9">3.5.4.25</ecNumber>
    </recommendedName>
    <alternativeName>
        <fullName evidence="9">GTP cyclohydrolase II</fullName>
    </alternativeName>
</protein>
<keyword evidence="6 9" id="KW-0862">Zinc</keyword>
<dbReference type="Gene3D" id="3.40.50.10990">
    <property type="entry name" value="GTP cyclohydrolase II"/>
    <property type="match status" value="1"/>
</dbReference>
<evidence type="ECO:0000256" key="3">
    <source>
        <dbReference type="ARBA" id="ARBA00022723"/>
    </source>
</evidence>
<evidence type="ECO:0000256" key="1">
    <source>
        <dbReference type="ARBA" id="ARBA00004853"/>
    </source>
</evidence>
<comment type="caution">
    <text evidence="12">The sequence shown here is derived from an EMBL/GenBank/DDBJ whole genome shotgun (WGS) entry which is preliminary data.</text>
</comment>
<comment type="catalytic activity">
    <reaction evidence="8 9">
        <text>GTP + 4 H2O = 2,5-diamino-6-hydroxy-4-(5-phosphoribosylamino)-pyrimidine + formate + 2 phosphate + 3 H(+)</text>
        <dbReference type="Rhea" id="RHEA:23704"/>
        <dbReference type="ChEBI" id="CHEBI:15377"/>
        <dbReference type="ChEBI" id="CHEBI:15378"/>
        <dbReference type="ChEBI" id="CHEBI:15740"/>
        <dbReference type="ChEBI" id="CHEBI:37565"/>
        <dbReference type="ChEBI" id="CHEBI:43474"/>
        <dbReference type="ChEBI" id="CHEBI:58614"/>
        <dbReference type="EC" id="3.5.4.25"/>
    </reaction>
</comment>
<evidence type="ECO:0000256" key="9">
    <source>
        <dbReference type="HAMAP-Rule" id="MF_00179"/>
    </source>
</evidence>
<comment type="similarity">
    <text evidence="9">Belongs to the GTP cyclohydrolase II family.</text>
</comment>
<feature type="binding site" evidence="9">
    <location>
        <position position="292"/>
    </location>
    <ligand>
        <name>GTP</name>
        <dbReference type="ChEBI" id="CHEBI:37565"/>
    </ligand>
</feature>
<feature type="binding site" evidence="9">
    <location>
        <begin position="271"/>
        <end position="275"/>
    </location>
    <ligand>
        <name>GTP</name>
        <dbReference type="ChEBI" id="CHEBI:37565"/>
    </ligand>
</feature>
<dbReference type="InterPro" id="IPR036144">
    <property type="entry name" value="RibA-like_sf"/>
</dbReference>
<evidence type="ECO:0000256" key="10">
    <source>
        <dbReference type="SAM" id="MobiDB-lite"/>
    </source>
</evidence>
<evidence type="ECO:0000256" key="4">
    <source>
        <dbReference type="ARBA" id="ARBA00022741"/>
    </source>
</evidence>
<dbReference type="Pfam" id="PF00925">
    <property type="entry name" value="GTP_cyclohydro2"/>
    <property type="match status" value="1"/>
</dbReference>
<dbReference type="EMBL" id="RFLX01000001">
    <property type="protein sequence ID" value="RMI26914.1"/>
    <property type="molecule type" value="Genomic_DNA"/>
</dbReference>
<feature type="domain" description="GTP cyclohydrolase II" evidence="11">
    <location>
        <begin position="222"/>
        <end position="391"/>
    </location>
</feature>
<feature type="compositionally biased region" description="Polar residues" evidence="10">
    <location>
        <begin position="1"/>
        <end position="21"/>
    </location>
</feature>
<keyword evidence="4 9" id="KW-0547">Nucleotide-binding</keyword>
<evidence type="ECO:0000256" key="8">
    <source>
        <dbReference type="ARBA" id="ARBA00049295"/>
    </source>
</evidence>
<evidence type="ECO:0000256" key="5">
    <source>
        <dbReference type="ARBA" id="ARBA00022801"/>
    </source>
</evidence>
<keyword evidence="7 9" id="KW-0342">GTP-binding</keyword>
<feature type="region of interest" description="Disordered" evidence="10">
    <location>
        <begin position="1"/>
        <end position="36"/>
    </location>
</feature>
<feature type="binding site" evidence="9">
    <location>
        <position position="336"/>
    </location>
    <ligand>
        <name>GTP</name>
        <dbReference type="ChEBI" id="CHEBI:37565"/>
    </ligand>
</feature>
<feature type="binding site" evidence="9">
    <location>
        <position position="287"/>
    </location>
    <ligand>
        <name>Zn(2+)</name>
        <dbReference type="ChEBI" id="CHEBI:29105"/>
        <note>catalytic</note>
    </ligand>
</feature>
<feature type="binding site" evidence="9">
    <location>
        <position position="371"/>
    </location>
    <ligand>
        <name>GTP</name>
        <dbReference type="ChEBI" id="CHEBI:37565"/>
    </ligand>
</feature>
<feature type="binding site" evidence="9">
    <location>
        <position position="376"/>
    </location>
    <ligand>
        <name>GTP</name>
        <dbReference type="ChEBI" id="CHEBI:37565"/>
    </ligand>
</feature>
<comment type="function">
    <text evidence="9">Catalyzes the conversion of GTP to 2,5-diamino-6-ribosylamino-4(3H)-pyrimidinone 5'-phosphate (DARP), formate and pyrophosphate.</text>
</comment>
<evidence type="ECO:0000313" key="12">
    <source>
        <dbReference type="EMBL" id="RMI26914.1"/>
    </source>
</evidence>
<dbReference type="Proteomes" id="UP000274097">
    <property type="component" value="Unassembled WGS sequence"/>
</dbReference>
<comment type="pathway">
    <text evidence="1 9">Cofactor biosynthesis; riboflavin biosynthesis; 5-amino-6-(D-ribitylamino)uracil from GTP: step 1/4.</text>
</comment>
<dbReference type="GO" id="GO:0003935">
    <property type="term" value="F:GTP cyclohydrolase II activity"/>
    <property type="evidence" value="ECO:0007669"/>
    <property type="project" value="UniProtKB-EC"/>
</dbReference>
<dbReference type="SUPFAM" id="SSF142695">
    <property type="entry name" value="RibA-like"/>
    <property type="match status" value="1"/>
</dbReference>
<evidence type="ECO:0000313" key="13">
    <source>
        <dbReference type="Proteomes" id="UP000274097"/>
    </source>
</evidence>
<feature type="binding site" evidence="9">
    <location>
        <position position="276"/>
    </location>
    <ligand>
        <name>Zn(2+)</name>
        <dbReference type="ChEBI" id="CHEBI:29105"/>
        <note>catalytic</note>
    </ligand>
</feature>